<evidence type="ECO:0000256" key="1">
    <source>
        <dbReference type="SAM" id="Phobius"/>
    </source>
</evidence>
<sequence length="127" mass="14480">MNPGSLDSTIFESLAFDSISPRIDHVLTLFYHQKLRFTREENLSPRNLRTLDPLSEILGNPKSQGDLVMFEFYLRMDIHGSFLGSFCLYIALDLFITYALRFLHIADHCIICVACSFGVNKWSATGL</sequence>
<accession>A0A8S9HK63</accession>
<dbReference type="EMBL" id="QGKW02001940">
    <property type="protein sequence ID" value="KAF2558805.1"/>
    <property type="molecule type" value="Genomic_DNA"/>
</dbReference>
<evidence type="ECO:0000313" key="3">
    <source>
        <dbReference type="EMBL" id="KAF2602223.1"/>
    </source>
</evidence>
<evidence type="ECO:0000313" key="2">
    <source>
        <dbReference type="EMBL" id="KAF2558805.1"/>
    </source>
</evidence>
<feature type="transmembrane region" description="Helical" evidence="1">
    <location>
        <begin position="78"/>
        <end position="100"/>
    </location>
</feature>
<name>A0A8S9HK63_BRACR</name>
<protein>
    <submittedName>
        <fullName evidence="2">Uncharacterized protein</fullName>
    </submittedName>
</protein>
<proteinExistence type="predicted"/>
<reference evidence="2" key="1">
    <citation type="submission" date="2019-12" db="EMBL/GenBank/DDBJ databases">
        <title>Genome sequencing and annotation of Brassica cretica.</title>
        <authorList>
            <person name="Studholme D.J."/>
            <person name="Sarris P.F."/>
        </authorList>
    </citation>
    <scope>NUCLEOTIDE SEQUENCE</scope>
    <source>
        <strain evidence="2">PFS-001/15</strain>
        <strain evidence="3">PFS-102/07</strain>
        <tissue evidence="2">Leaf</tissue>
    </source>
</reference>
<comment type="caution">
    <text evidence="2">The sequence shown here is derived from an EMBL/GenBank/DDBJ whole genome shotgun (WGS) entry which is preliminary data.</text>
</comment>
<organism evidence="2 4">
    <name type="scientific">Brassica cretica</name>
    <name type="common">Mustard</name>
    <dbReference type="NCBI Taxonomy" id="69181"/>
    <lineage>
        <taxon>Eukaryota</taxon>
        <taxon>Viridiplantae</taxon>
        <taxon>Streptophyta</taxon>
        <taxon>Embryophyta</taxon>
        <taxon>Tracheophyta</taxon>
        <taxon>Spermatophyta</taxon>
        <taxon>Magnoliopsida</taxon>
        <taxon>eudicotyledons</taxon>
        <taxon>Gunneridae</taxon>
        <taxon>Pentapetalae</taxon>
        <taxon>rosids</taxon>
        <taxon>malvids</taxon>
        <taxon>Brassicales</taxon>
        <taxon>Brassicaceae</taxon>
        <taxon>Brassiceae</taxon>
        <taxon>Brassica</taxon>
    </lineage>
</organism>
<keyword evidence="1" id="KW-0812">Transmembrane</keyword>
<evidence type="ECO:0000313" key="4">
    <source>
        <dbReference type="Proteomes" id="UP000712281"/>
    </source>
</evidence>
<gene>
    <name evidence="2" type="ORF">F2Q68_00013793</name>
    <name evidence="3" type="ORF">F2Q70_00026912</name>
</gene>
<keyword evidence="1" id="KW-1133">Transmembrane helix</keyword>
<dbReference type="EMBL" id="QGKY02000094">
    <property type="protein sequence ID" value="KAF2602223.1"/>
    <property type="molecule type" value="Genomic_DNA"/>
</dbReference>
<keyword evidence="1" id="KW-0472">Membrane</keyword>
<dbReference type="AlphaFoldDB" id="A0A8S9HK63"/>
<dbReference type="Proteomes" id="UP000712281">
    <property type="component" value="Unassembled WGS sequence"/>
</dbReference>